<dbReference type="EMBL" id="MCFE01000075">
    <property type="protein sequence ID" value="ORY00992.1"/>
    <property type="molecule type" value="Genomic_DNA"/>
</dbReference>
<organism evidence="3 4">
    <name type="scientific">Basidiobolus meristosporus CBS 931.73</name>
    <dbReference type="NCBI Taxonomy" id="1314790"/>
    <lineage>
        <taxon>Eukaryota</taxon>
        <taxon>Fungi</taxon>
        <taxon>Fungi incertae sedis</taxon>
        <taxon>Zoopagomycota</taxon>
        <taxon>Entomophthoromycotina</taxon>
        <taxon>Basidiobolomycetes</taxon>
        <taxon>Basidiobolales</taxon>
        <taxon>Basidiobolaceae</taxon>
        <taxon>Basidiobolus</taxon>
    </lineage>
</organism>
<evidence type="ECO:0000259" key="2">
    <source>
        <dbReference type="PROSITE" id="PS50108"/>
    </source>
</evidence>
<accession>A0A1Y1YSJ1</accession>
<dbReference type="InterPro" id="IPR036936">
    <property type="entry name" value="CRIB_dom_sf"/>
</dbReference>
<gene>
    <name evidence="3" type="ORF">K493DRAFT_98490</name>
</gene>
<dbReference type="OrthoDB" id="248923at2759"/>
<keyword evidence="4" id="KW-1185">Reference proteome</keyword>
<dbReference type="Gene3D" id="3.90.810.10">
    <property type="entry name" value="CRIB domain"/>
    <property type="match status" value="2"/>
</dbReference>
<dbReference type="Proteomes" id="UP000193498">
    <property type="component" value="Unassembled WGS sequence"/>
</dbReference>
<dbReference type="Pfam" id="PF00786">
    <property type="entry name" value="PBD"/>
    <property type="match status" value="2"/>
</dbReference>
<feature type="domain" description="CRIB" evidence="2">
    <location>
        <begin position="148"/>
        <end position="161"/>
    </location>
</feature>
<dbReference type="InterPro" id="IPR000095">
    <property type="entry name" value="CRIB_dom"/>
</dbReference>
<proteinExistence type="predicted"/>
<reference evidence="3 4" key="1">
    <citation type="submission" date="2016-07" db="EMBL/GenBank/DDBJ databases">
        <title>Pervasive Adenine N6-methylation of Active Genes in Fungi.</title>
        <authorList>
            <consortium name="DOE Joint Genome Institute"/>
            <person name="Mondo S.J."/>
            <person name="Dannebaum R.O."/>
            <person name="Kuo R.C."/>
            <person name="Labutti K."/>
            <person name="Haridas S."/>
            <person name="Kuo A."/>
            <person name="Salamov A."/>
            <person name="Ahrendt S.R."/>
            <person name="Lipzen A."/>
            <person name="Sullivan W."/>
            <person name="Andreopoulos W.B."/>
            <person name="Clum A."/>
            <person name="Lindquist E."/>
            <person name="Daum C."/>
            <person name="Ramamoorthy G.K."/>
            <person name="Gryganskyi A."/>
            <person name="Culley D."/>
            <person name="Magnuson J.K."/>
            <person name="James T.Y."/>
            <person name="O'Malley M.A."/>
            <person name="Stajich J.E."/>
            <person name="Spatafora J.W."/>
            <person name="Visel A."/>
            <person name="Grigoriev I.V."/>
        </authorList>
    </citation>
    <scope>NUCLEOTIDE SEQUENCE [LARGE SCALE GENOMIC DNA]</scope>
    <source>
        <strain evidence="3 4">CBS 931.73</strain>
    </source>
</reference>
<evidence type="ECO:0000256" key="1">
    <source>
        <dbReference type="SAM" id="MobiDB-lite"/>
    </source>
</evidence>
<dbReference type="InParanoid" id="A0A1Y1YSJ1"/>
<comment type="caution">
    <text evidence="3">The sequence shown here is derived from an EMBL/GenBank/DDBJ whole genome shotgun (WGS) entry which is preliminary data.</text>
</comment>
<feature type="region of interest" description="Disordered" evidence="1">
    <location>
        <begin position="1"/>
        <end position="24"/>
    </location>
</feature>
<sequence length="186" mass="20385">MLADKAILSRNSSKSESLKGRLPQKHLRSSCTEADLYMDDNAANLKSTFTTLLKSVTGYFRVASPNSNKRIRISGPTNFVHFGHAGIDPESGEFNSYANSHGGRLPGENVEAIMCIPAQPASQPLSRPGSKIQSAKCINNPRAKRFNISKPSNPKHITHVSISDSGEYIGLPRDWQTALKESSLRY</sequence>
<name>A0A1Y1YSJ1_9FUNG</name>
<feature type="domain" description="CRIB" evidence="2">
    <location>
        <begin position="73"/>
        <end position="86"/>
    </location>
</feature>
<dbReference type="PROSITE" id="PS50108">
    <property type="entry name" value="CRIB"/>
    <property type="match status" value="2"/>
</dbReference>
<protein>
    <recommendedName>
        <fullName evidence="2">CRIB domain-containing protein</fullName>
    </recommendedName>
</protein>
<dbReference type="SMART" id="SM00285">
    <property type="entry name" value="PBD"/>
    <property type="match status" value="2"/>
</dbReference>
<dbReference type="AlphaFoldDB" id="A0A1Y1YSJ1"/>
<evidence type="ECO:0000313" key="3">
    <source>
        <dbReference type="EMBL" id="ORY00992.1"/>
    </source>
</evidence>
<evidence type="ECO:0000313" key="4">
    <source>
        <dbReference type="Proteomes" id="UP000193498"/>
    </source>
</evidence>